<keyword evidence="2" id="KW-1185">Reference proteome</keyword>
<protein>
    <submittedName>
        <fullName evidence="1">Uncharacterized protein</fullName>
    </submittedName>
</protein>
<reference evidence="1" key="1">
    <citation type="submission" date="2024-02" db="EMBL/GenBank/DDBJ databases">
        <title>Metagenome Assembled Genome of Zalaria obscura JY119.</title>
        <authorList>
            <person name="Vighnesh L."/>
            <person name="Jagadeeshwari U."/>
            <person name="Venkata Ramana C."/>
            <person name="Sasikala C."/>
        </authorList>
    </citation>
    <scope>NUCLEOTIDE SEQUENCE</scope>
    <source>
        <strain evidence="1">JY119</strain>
    </source>
</reference>
<accession>A0ACC3S8Z3</accession>
<name>A0ACC3S8Z3_9PEZI</name>
<comment type="caution">
    <text evidence="1">The sequence shown here is derived from an EMBL/GenBank/DDBJ whole genome shotgun (WGS) entry which is preliminary data.</text>
</comment>
<organism evidence="1 2">
    <name type="scientific">Zalaria obscura</name>
    <dbReference type="NCBI Taxonomy" id="2024903"/>
    <lineage>
        <taxon>Eukaryota</taxon>
        <taxon>Fungi</taxon>
        <taxon>Dikarya</taxon>
        <taxon>Ascomycota</taxon>
        <taxon>Pezizomycotina</taxon>
        <taxon>Dothideomycetes</taxon>
        <taxon>Dothideomycetidae</taxon>
        <taxon>Dothideales</taxon>
        <taxon>Zalariaceae</taxon>
        <taxon>Zalaria</taxon>
    </lineage>
</organism>
<sequence length="72" mass="8090">MGSNMHGLHSMVDRADMLRCAHGVKQRRLETVAQGAAPRNTRWILETRRVKHSRALGLAVLIMLEQAKKAQS</sequence>
<evidence type="ECO:0000313" key="2">
    <source>
        <dbReference type="Proteomes" id="UP001320706"/>
    </source>
</evidence>
<evidence type="ECO:0000313" key="1">
    <source>
        <dbReference type="EMBL" id="KAK8202061.1"/>
    </source>
</evidence>
<gene>
    <name evidence="1" type="ORF">M8818_005586</name>
</gene>
<proteinExistence type="predicted"/>
<dbReference type="Proteomes" id="UP001320706">
    <property type="component" value="Unassembled WGS sequence"/>
</dbReference>
<dbReference type="EMBL" id="JAMKPW020000033">
    <property type="protein sequence ID" value="KAK8202061.1"/>
    <property type="molecule type" value="Genomic_DNA"/>
</dbReference>